<evidence type="ECO:0000256" key="4">
    <source>
        <dbReference type="ARBA" id="ARBA00022801"/>
    </source>
</evidence>
<dbReference type="Pfam" id="PF00271">
    <property type="entry name" value="Helicase_C"/>
    <property type="match status" value="1"/>
</dbReference>
<dbReference type="SMART" id="SM00982">
    <property type="entry name" value="TRCF"/>
    <property type="match status" value="1"/>
</dbReference>
<dbReference type="GO" id="GO:0000716">
    <property type="term" value="P:transcription-coupled nucleotide-excision repair, DNA damage recognition"/>
    <property type="evidence" value="ECO:0007669"/>
    <property type="project" value="UniProtKB-UniRule"/>
</dbReference>
<protein>
    <recommendedName>
        <fullName evidence="9">Transcription-repair-coupling factor</fullName>
        <shortName evidence="9">TRCF</shortName>
        <ecNumber evidence="9">3.6.4.-</ecNumber>
    </recommendedName>
</protein>
<dbReference type="InterPro" id="IPR037235">
    <property type="entry name" value="TRCF-like_C_D7"/>
</dbReference>
<keyword evidence="7 9" id="KW-0238">DNA-binding</keyword>
<dbReference type="SMART" id="SM00490">
    <property type="entry name" value="HELICc"/>
    <property type="match status" value="1"/>
</dbReference>
<comment type="similarity">
    <text evidence="9">In the N-terminal section; belongs to the UvrB family.</text>
</comment>
<comment type="subcellular location">
    <subcellularLocation>
        <location evidence="9">Cytoplasm</location>
    </subcellularLocation>
</comment>
<dbReference type="Gene3D" id="3.40.50.300">
    <property type="entry name" value="P-loop containing nucleotide triphosphate hydrolases"/>
    <property type="match status" value="2"/>
</dbReference>
<evidence type="ECO:0000313" key="13">
    <source>
        <dbReference type="EMBL" id="MBO8469311.1"/>
    </source>
</evidence>
<keyword evidence="2 9" id="KW-0547">Nucleotide-binding</keyword>
<evidence type="ECO:0000256" key="6">
    <source>
        <dbReference type="ARBA" id="ARBA00022840"/>
    </source>
</evidence>
<evidence type="ECO:0000256" key="5">
    <source>
        <dbReference type="ARBA" id="ARBA00022806"/>
    </source>
</evidence>
<dbReference type="GO" id="GO:0005524">
    <property type="term" value="F:ATP binding"/>
    <property type="evidence" value="ECO:0007669"/>
    <property type="project" value="UniProtKB-UniRule"/>
</dbReference>
<dbReference type="SMART" id="SM01058">
    <property type="entry name" value="CarD_TRCF"/>
    <property type="match status" value="1"/>
</dbReference>
<dbReference type="Pfam" id="PF00270">
    <property type="entry name" value="DEAD"/>
    <property type="match status" value="1"/>
</dbReference>
<keyword evidence="4 9" id="KW-0378">Hydrolase</keyword>
<dbReference type="SUPFAM" id="SSF143517">
    <property type="entry name" value="TRCF domain-like"/>
    <property type="match status" value="1"/>
</dbReference>
<reference evidence="13" key="2">
    <citation type="journal article" date="2021" name="PeerJ">
        <title>Extensive microbial diversity within the chicken gut microbiome revealed by metagenomics and culture.</title>
        <authorList>
            <person name="Gilroy R."/>
            <person name="Ravi A."/>
            <person name="Getino M."/>
            <person name="Pursley I."/>
            <person name="Horton D.L."/>
            <person name="Alikhan N.F."/>
            <person name="Baker D."/>
            <person name="Gharbi K."/>
            <person name="Hall N."/>
            <person name="Watson M."/>
            <person name="Adriaenssens E.M."/>
            <person name="Foster-Nyarko E."/>
            <person name="Jarju S."/>
            <person name="Secka A."/>
            <person name="Antonio M."/>
            <person name="Oren A."/>
            <person name="Chaudhuri R.R."/>
            <person name="La Ragione R."/>
            <person name="Hildebrand F."/>
            <person name="Pallen M.J."/>
        </authorList>
    </citation>
    <scope>NUCLEOTIDE SEQUENCE</scope>
    <source>
        <strain evidence="13">14700</strain>
    </source>
</reference>
<dbReference type="Gene3D" id="3.90.1150.50">
    <property type="entry name" value="Transcription-repair-coupling factor, D7 domain"/>
    <property type="match status" value="1"/>
</dbReference>
<dbReference type="EC" id="3.6.4.-" evidence="9"/>
<dbReference type="Gene3D" id="3.30.2060.10">
    <property type="entry name" value="Penicillin-binding protein 1b domain"/>
    <property type="match status" value="1"/>
</dbReference>
<dbReference type="PANTHER" id="PTHR47964">
    <property type="entry name" value="ATP-DEPENDENT DNA HELICASE HOMOLOG RECG, CHLOROPLASTIC"/>
    <property type="match status" value="1"/>
</dbReference>
<dbReference type="GO" id="GO:0016787">
    <property type="term" value="F:hydrolase activity"/>
    <property type="evidence" value="ECO:0007669"/>
    <property type="project" value="UniProtKB-KW"/>
</dbReference>
<dbReference type="GO" id="GO:0003678">
    <property type="term" value="F:DNA helicase activity"/>
    <property type="evidence" value="ECO:0007669"/>
    <property type="project" value="TreeGrafter"/>
</dbReference>
<evidence type="ECO:0000313" key="14">
    <source>
        <dbReference type="Proteomes" id="UP000810292"/>
    </source>
</evidence>
<comment type="function">
    <text evidence="9">Couples transcription and DNA repair by recognizing RNA polymerase (RNAP) stalled at DNA lesions. Mediates ATP-dependent release of RNAP and its truncated transcript from the DNA, and recruitment of nucleotide excision repair machinery to the damaged site.</text>
</comment>
<comment type="similarity">
    <text evidence="9">In the C-terminal section; belongs to the helicase family. RecG subfamily.</text>
</comment>
<name>A0A9D9IBR0_9SPIO</name>
<dbReference type="GO" id="GO:0005737">
    <property type="term" value="C:cytoplasm"/>
    <property type="evidence" value="ECO:0007669"/>
    <property type="project" value="UniProtKB-SubCell"/>
</dbReference>
<evidence type="ECO:0000256" key="2">
    <source>
        <dbReference type="ARBA" id="ARBA00022741"/>
    </source>
</evidence>
<dbReference type="EMBL" id="JADIMF010000093">
    <property type="protein sequence ID" value="MBO8469311.1"/>
    <property type="molecule type" value="Genomic_DNA"/>
</dbReference>
<feature type="coiled-coil region" evidence="10">
    <location>
        <begin position="501"/>
        <end position="528"/>
    </location>
</feature>
<dbReference type="InterPro" id="IPR011545">
    <property type="entry name" value="DEAD/DEAH_box_helicase_dom"/>
</dbReference>
<dbReference type="InterPro" id="IPR001650">
    <property type="entry name" value="Helicase_C-like"/>
</dbReference>
<keyword evidence="3 9" id="KW-0227">DNA damage</keyword>
<organism evidence="13 14">
    <name type="scientific">Candidatus Ornithospirochaeta stercoravium</name>
    <dbReference type="NCBI Taxonomy" id="2840897"/>
    <lineage>
        <taxon>Bacteria</taxon>
        <taxon>Pseudomonadati</taxon>
        <taxon>Spirochaetota</taxon>
        <taxon>Spirochaetia</taxon>
        <taxon>Spirochaetales</taxon>
        <taxon>Spirochaetaceae</taxon>
        <taxon>Spirochaetaceae incertae sedis</taxon>
        <taxon>Candidatus Ornithospirochaeta</taxon>
    </lineage>
</organism>
<evidence type="ECO:0000259" key="12">
    <source>
        <dbReference type="PROSITE" id="PS51194"/>
    </source>
</evidence>
<dbReference type="InterPro" id="IPR003711">
    <property type="entry name" value="CarD-like/TRCF_RID"/>
</dbReference>
<dbReference type="PROSITE" id="PS51194">
    <property type="entry name" value="HELICASE_CTER"/>
    <property type="match status" value="1"/>
</dbReference>
<dbReference type="InterPro" id="IPR047112">
    <property type="entry name" value="RecG/Mfd"/>
</dbReference>
<feature type="domain" description="Helicase C-terminal" evidence="12">
    <location>
        <begin position="751"/>
        <end position="905"/>
    </location>
</feature>
<evidence type="ECO:0000256" key="9">
    <source>
        <dbReference type="HAMAP-Rule" id="MF_00969"/>
    </source>
</evidence>
<keyword evidence="5" id="KW-0347">Helicase</keyword>
<dbReference type="NCBIfam" id="TIGR00580">
    <property type="entry name" value="mfd"/>
    <property type="match status" value="1"/>
</dbReference>
<dbReference type="Pfam" id="PF03461">
    <property type="entry name" value="TRCF"/>
    <property type="match status" value="1"/>
</dbReference>
<dbReference type="AlphaFoldDB" id="A0A9D9IBR0"/>
<feature type="domain" description="Helicase ATP-binding" evidence="11">
    <location>
        <begin position="569"/>
        <end position="730"/>
    </location>
</feature>
<dbReference type="Gene3D" id="3.40.50.11180">
    <property type="match status" value="1"/>
</dbReference>
<dbReference type="InterPro" id="IPR005118">
    <property type="entry name" value="TRCF_C"/>
</dbReference>
<dbReference type="SMART" id="SM00487">
    <property type="entry name" value="DEXDc"/>
    <property type="match status" value="1"/>
</dbReference>
<dbReference type="InterPro" id="IPR041471">
    <property type="entry name" value="UvrB_inter"/>
</dbReference>
<evidence type="ECO:0000256" key="8">
    <source>
        <dbReference type="ARBA" id="ARBA00023204"/>
    </source>
</evidence>
<keyword evidence="8 9" id="KW-0234">DNA repair</keyword>
<dbReference type="Proteomes" id="UP000810292">
    <property type="component" value="Unassembled WGS sequence"/>
</dbReference>
<dbReference type="Gene3D" id="2.40.10.170">
    <property type="match status" value="1"/>
</dbReference>
<dbReference type="GO" id="GO:0003684">
    <property type="term" value="F:damaged DNA binding"/>
    <property type="evidence" value="ECO:0007669"/>
    <property type="project" value="InterPro"/>
</dbReference>
<keyword evidence="10" id="KW-0175">Coiled coil</keyword>
<gene>
    <name evidence="9 13" type="primary">mfd</name>
    <name evidence="13" type="ORF">IAA72_05970</name>
</gene>
<dbReference type="HAMAP" id="MF_00969">
    <property type="entry name" value="TRCF"/>
    <property type="match status" value="1"/>
</dbReference>
<evidence type="ECO:0000259" key="11">
    <source>
        <dbReference type="PROSITE" id="PS51192"/>
    </source>
</evidence>
<accession>A0A9D9IBR0</accession>
<evidence type="ECO:0000256" key="1">
    <source>
        <dbReference type="ARBA" id="ARBA00022490"/>
    </source>
</evidence>
<proteinExistence type="inferred from homology"/>
<dbReference type="Pfam" id="PF17757">
    <property type="entry name" value="UvrB_inter"/>
    <property type="match status" value="1"/>
</dbReference>
<sequence length="1094" mass="123998">MCLLPFFTIITYNRGVDIKLRDLITDYIRNNPAIKAAARRDSGIIKADSLDFYPLSRAVKLIAAKRGGRLFAISPTDESARQLFQDLSADDDIPVILLPTDGRRLYSEYKLTSSSYDQKKALDAINEMKGGIVIASLRSFVSPVMSPASLDKFSIKLRIHDSFNPSDLAVELEKAGYYRTSSCYEAGSYSIRGEVMDIFPFSFDSPIRLYAEWDEIGRIAYYDPMTQKSVEELKRVNIPLISGDSSPLFSTLESYLKADDYFLFAGMERIATAWKAMQNEARSLFNEAYKKDEKAPLPDRILFPWDSFISSVSHCFSVYDISSPEYSHFGISASRSYFGNVTYFKEDIATLLSNGWKISVIAPTDVQKERLENVLRDFAVSIETADISSGFQIEGQSILVVLDNEIFGRRKKRAKSVVETISSPLDSFVELKEGDYVVHVNYGIGRFVKIDRVKTSRTERDYIKIEYANEEHLYVPIEQADLVQKYIGNDGKAPKLDSLGSQSWSKKKEKALKNAQELAAELVHLYAERQSIHGFPFSRDNDWQIQFEASFPFTETPDQLKCIDEIKKDMESDKVMDRLVCGDVGYGKTEIAFRAAFKAVMSGKQVAFLAPTVILAEQHYNNFKARLGSFPVNAGMLSRFVKGSEQKKVLQGVKDGSVDVLFGTHRILQKSISFHDLGLLIVDEEQRFGVKDKERIKQMKTNVDSLTLSATPIPRTLYMSLLKVRDMSLLTTAPRERQPIETEIARFSIKTVSDAIKRELERGGQVFYLHNRIEDLESIVQMIRSEIPYAIVEYAHGQMEADEIEDIMHRFVFEGIQVLVSTTIIENGIDIPNVNTIIIDQADRFGLSQLYQLRGRVGRSDKQAYCYLLYQDESMLNNDAVRRLRVLSENTALGSGFKVAMKDMEIRGAGNILGREQSGHLEAVGLDMYMRLLEEEVDRLMDTKKTESRDVLLELDYSGFIPDTYITDPSSKFEAYKKIASISTEGQLEGLRAELENRYGQMPEEVDNLFCIAEIKIICRRLSIFHLTERRGAVDIEFSQLSALNPDKVINLLKLSGGKVQIDSSNMTHMKMQTGAVSLKDKALFILEQLRRLI</sequence>
<dbReference type="SUPFAM" id="SSF52540">
    <property type="entry name" value="P-loop containing nucleoside triphosphate hydrolases"/>
    <property type="match status" value="4"/>
</dbReference>
<evidence type="ECO:0000256" key="3">
    <source>
        <dbReference type="ARBA" id="ARBA00022763"/>
    </source>
</evidence>
<dbReference type="InterPro" id="IPR027417">
    <property type="entry name" value="P-loop_NTPase"/>
</dbReference>
<dbReference type="InterPro" id="IPR004576">
    <property type="entry name" value="Mfd"/>
</dbReference>
<dbReference type="InterPro" id="IPR014001">
    <property type="entry name" value="Helicase_ATP-bd"/>
</dbReference>
<dbReference type="GO" id="GO:0006355">
    <property type="term" value="P:regulation of DNA-templated transcription"/>
    <property type="evidence" value="ECO:0007669"/>
    <property type="project" value="UniProtKB-UniRule"/>
</dbReference>
<keyword evidence="1 9" id="KW-0963">Cytoplasm</keyword>
<evidence type="ECO:0000256" key="10">
    <source>
        <dbReference type="SAM" id="Coils"/>
    </source>
</evidence>
<dbReference type="InterPro" id="IPR036101">
    <property type="entry name" value="CarD-like/TRCF_RID_sf"/>
</dbReference>
<comment type="caution">
    <text evidence="13">The sequence shown here is derived from an EMBL/GenBank/DDBJ whole genome shotgun (WGS) entry which is preliminary data.</text>
</comment>
<evidence type="ECO:0000256" key="7">
    <source>
        <dbReference type="ARBA" id="ARBA00023125"/>
    </source>
</evidence>
<dbReference type="PROSITE" id="PS51192">
    <property type="entry name" value="HELICASE_ATP_BIND_1"/>
    <property type="match status" value="1"/>
</dbReference>
<dbReference type="SUPFAM" id="SSF141259">
    <property type="entry name" value="CarD-like"/>
    <property type="match status" value="1"/>
</dbReference>
<dbReference type="CDD" id="cd17991">
    <property type="entry name" value="DEXHc_TRCF"/>
    <property type="match status" value="1"/>
</dbReference>
<dbReference type="PANTHER" id="PTHR47964:SF1">
    <property type="entry name" value="ATP-DEPENDENT DNA HELICASE HOMOLOG RECG, CHLOROPLASTIC"/>
    <property type="match status" value="1"/>
</dbReference>
<reference evidence="13" key="1">
    <citation type="submission" date="2020-10" db="EMBL/GenBank/DDBJ databases">
        <authorList>
            <person name="Gilroy R."/>
        </authorList>
    </citation>
    <scope>NUCLEOTIDE SEQUENCE</scope>
    <source>
        <strain evidence="13">14700</strain>
    </source>
</reference>
<dbReference type="Pfam" id="PF02559">
    <property type="entry name" value="CarD_TRCF_RID"/>
    <property type="match status" value="1"/>
</dbReference>
<keyword evidence="6 9" id="KW-0067">ATP-binding</keyword>